<evidence type="ECO:0000256" key="1">
    <source>
        <dbReference type="SAM" id="SignalP"/>
    </source>
</evidence>
<feature type="chain" id="PRO_5025525036" evidence="1">
    <location>
        <begin position="22"/>
        <end position="92"/>
    </location>
</feature>
<accession>A0A6B0U2P3</accession>
<dbReference type="EMBL" id="GIFC01004659">
    <property type="protein sequence ID" value="MXU86742.1"/>
    <property type="molecule type" value="Transcribed_RNA"/>
</dbReference>
<name>A0A6B0U2P3_IXORI</name>
<keyword evidence="1" id="KW-0732">Signal</keyword>
<protein>
    <submittedName>
        <fullName evidence="2">Putative secreted protein</fullName>
    </submittedName>
</protein>
<proteinExistence type="predicted"/>
<organism evidence="2">
    <name type="scientific">Ixodes ricinus</name>
    <name type="common">Common tick</name>
    <name type="synonym">Acarus ricinus</name>
    <dbReference type="NCBI Taxonomy" id="34613"/>
    <lineage>
        <taxon>Eukaryota</taxon>
        <taxon>Metazoa</taxon>
        <taxon>Ecdysozoa</taxon>
        <taxon>Arthropoda</taxon>
        <taxon>Chelicerata</taxon>
        <taxon>Arachnida</taxon>
        <taxon>Acari</taxon>
        <taxon>Parasitiformes</taxon>
        <taxon>Ixodida</taxon>
        <taxon>Ixodoidea</taxon>
        <taxon>Ixodidae</taxon>
        <taxon>Ixodinae</taxon>
        <taxon>Ixodes</taxon>
    </lineage>
</organism>
<dbReference type="AlphaFoldDB" id="A0A6B0U2P3"/>
<reference evidence="2" key="1">
    <citation type="submission" date="2019-12" db="EMBL/GenBank/DDBJ databases">
        <title>An insight into the sialome of adult female Ixodes ricinus ticks feeding for 6 days.</title>
        <authorList>
            <person name="Perner J."/>
            <person name="Ribeiro J.M.C."/>
        </authorList>
    </citation>
    <scope>NUCLEOTIDE SEQUENCE</scope>
    <source>
        <strain evidence="2">Semi-engorged</strain>
        <tissue evidence="2">Salivary glands</tissue>
    </source>
</reference>
<evidence type="ECO:0000313" key="2">
    <source>
        <dbReference type="EMBL" id="MXU86742.1"/>
    </source>
</evidence>
<feature type="signal peptide" evidence="1">
    <location>
        <begin position="1"/>
        <end position="21"/>
    </location>
</feature>
<sequence>MATPLLVLSLLLAACHNTMKAASKDASKHLAAFLVEVDTIQHEQPTPRLPASVDEAVAFLAAEFRFRQKCWHLGSLCGKSRRLPRIQRHHEL</sequence>